<keyword evidence="5" id="KW-1185">Reference proteome</keyword>
<proteinExistence type="predicted"/>
<dbReference type="Proteomes" id="UP001597073">
    <property type="component" value="Unassembled WGS sequence"/>
</dbReference>
<evidence type="ECO:0000259" key="3">
    <source>
        <dbReference type="Pfam" id="PF01593"/>
    </source>
</evidence>
<dbReference type="RefSeq" id="WP_377144103.1">
    <property type="nucleotide sequence ID" value="NZ_JBHTIA010000012.1"/>
</dbReference>
<accession>A0ABW2ZJN2</accession>
<evidence type="ECO:0000313" key="5">
    <source>
        <dbReference type="Proteomes" id="UP001597073"/>
    </source>
</evidence>
<dbReference type="PANTHER" id="PTHR42923">
    <property type="entry name" value="PROTOPORPHYRINOGEN OXIDASE"/>
    <property type="match status" value="1"/>
</dbReference>
<evidence type="ECO:0000313" key="4">
    <source>
        <dbReference type="EMBL" id="MFD0766314.1"/>
    </source>
</evidence>
<dbReference type="InterPro" id="IPR002937">
    <property type="entry name" value="Amino_oxidase"/>
</dbReference>
<dbReference type="InterPro" id="IPR036188">
    <property type="entry name" value="FAD/NAD-bd_sf"/>
</dbReference>
<dbReference type="PRINTS" id="PR00757">
    <property type="entry name" value="AMINEOXDASEF"/>
</dbReference>
<evidence type="ECO:0000256" key="1">
    <source>
        <dbReference type="ARBA" id="ARBA00001974"/>
    </source>
</evidence>
<dbReference type="PANTHER" id="PTHR42923:SF39">
    <property type="entry name" value="AMINO OXIDASE"/>
    <property type="match status" value="1"/>
</dbReference>
<evidence type="ECO:0000256" key="2">
    <source>
        <dbReference type="ARBA" id="ARBA00023002"/>
    </source>
</evidence>
<dbReference type="Pfam" id="PF01593">
    <property type="entry name" value="Amino_oxidase"/>
    <property type="match status" value="1"/>
</dbReference>
<comment type="cofactor">
    <cofactor evidence="1">
        <name>FAD</name>
        <dbReference type="ChEBI" id="CHEBI:57692"/>
    </cofactor>
</comment>
<protein>
    <submittedName>
        <fullName evidence="4">FAD-dependent oxidoreductase</fullName>
    </submittedName>
</protein>
<reference evidence="5" key="1">
    <citation type="journal article" date="2019" name="Int. J. Syst. Evol. Microbiol.">
        <title>The Global Catalogue of Microorganisms (GCM) 10K type strain sequencing project: providing services to taxonomists for standard genome sequencing and annotation.</title>
        <authorList>
            <consortium name="The Broad Institute Genomics Platform"/>
            <consortium name="The Broad Institute Genome Sequencing Center for Infectious Disease"/>
            <person name="Wu L."/>
            <person name="Ma J."/>
        </authorList>
    </citation>
    <scope>NUCLEOTIDE SEQUENCE [LARGE SCALE GENOMIC DNA]</scope>
    <source>
        <strain evidence="5">CCUG 60742</strain>
    </source>
</reference>
<gene>
    <name evidence="4" type="ORF">ACFQZI_15735</name>
</gene>
<dbReference type="EMBL" id="JBHTIA010000012">
    <property type="protein sequence ID" value="MFD0766314.1"/>
    <property type="molecule type" value="Genomic_DNA"/>
</dbReference>
<organism evidence="4 5">
    <name type="scientific">Mucilaginibacter lutimaris</name>
    <dbReference type="NCBI Taxonomy" id="931629"/>
    <lineage>
        <taxon>Bacteria</taxon>
        <taxon>Pseudomonadati</taxon>
        <taxon>Bacteroidota</taxon>
        <taxon>Sphingobacteriia</taxon>
        <taxon>Sphingobacteriales</taxon>
        <taxon>Sphingobacteriaceae</taxon>
        <taxon>Mucilaginibacter</taxon>
    </lineage>
</organism>
<feature type="domain" description="Amine oxidase" evidence="3">
    <location>
        <begin position="89"/>
        <end position="551"/>
    </location>
</feature>
<keyword evidence="2" id="KW-0560">Oxidoreductase</keyword>
<name>A0ABW2ZJN2_9SPHI</name>
<comment type="caution">
    <text evidence="4">The sequence shown here is derived from an EMBL/GenBank/DDBJ whole genome shotgun (WGS) entry which is preliminary data.</text>
</comment>
<dbReference type="InterPro" id="IPR001613">
    <property type="entry name" value="Flavin_amine_oxidase"/>
</dbReference>
<dbReference type="Gene3D" id="3.50.50.60">
    <property type="entry name" value="FAD/NAD(P)-binding domain"/>
    <property type="match status" value="1"/>
</dbReference>
<dbReference type="SUPFAM" id="SSF51905">
    <property type="entry name" value="FAD/NAD(P)-binding domain"/>
    <property type="match status" value="1"/>
</dbReference>
<dbReference type="InterPro" id="IPR050464">
    <property type="entry name" value="Zeta_carotene_desat/Oxidored"/>
</dbReference>
<sequence length="560" mass="63242">MSGHPFYKRRGFINGLSRRSFLLKAGLVTTGILLNSCIRKVKPGSQYKNIKGSIKGPNAKAGHILRDKLPLPVPGSTRRVKTLIIGGGISGLSAARWLKKQGYTDFELLELEDHVGGNSHSRKNDISAYPLGAHYITIVNNEDKLITEFLQDCNVITGFENNLPVYNEYYLCFDPEERLLINGQWQEGIVPDFSLTPSDKAEVKKFFALIDAFKKAKGSDGKYGFDIPVDNSSADENFRVLDGITFKEYLQQQQFTSKYLLWYLNYCCKDDYGQKIDKVSAWAGIHYFASRRGKAANAESNAVLTWPEGNGWLTNRLSETVAGHIRKGSMCYNVSYDEQGRVVANIYNIANNTTSTIVADNVIMATPQFVNQRLFKETITRPIDYQALNYSSWFVANITVKRLPQTKGAGLCWDNVAFDTPSVGYVNAGQQAVSQSNEKKVLTWYLPLCDHEPRIARLAAYTRTYEQWMDIMMPELEYMHPRITDAIENVECWIWGHGMIYPAVNYIWGKNRKAAQQPVKNNVFFAHTDLSGISIFEEAFHQGVRAASQLLAIYDKQANT</sequence>